<dbReference type="STRING" id="1123291.SAMN04490355_103341"/>
<dbReference type="GO" id="GO:0004674">
    <property type="term" value="F:protein serine/threonine kinase activity"/>
    <property type="evidence" value="ECO:0007669"/>
    <property type="project" value="UniProtKB-UniRule"/>
</dbReference>
<evidence type="ECO:0000256" key="1">
    <source>
        <dbReference type="ARBA" id="ARBA00022527"/>
    </source>
</evidence>
<dbReference type="EC" id="2.7.11.32" evidence="5"/>
<feature type="binding site" evidence="5">
    <location>
        <begin position="155"/>
        <end position="162"/>
    </location>
    <ligand>
        <name>ADP</name>
        <dbReference type="ChEBI" id="CHEBI:456216"/>
    </ligand>
</feature>
<dbReference type="GO" id="GO:0005524">
    <property type="term" value="F:ATP binding"/>
    <property type="evidence" value="ECO:0007669"/>
    <property type="project" value="InterPro"/>
</dbReference>
<dbReference type="NCBIfam" id="NF003742">
    <property type="entry name" value="PRK05339.1"/>
    <property type="match status" value="1"/>
</dbReference>
<dbReference type="EC" id="2.7.4.27" evidence="5"/>
<dbReference type="RefSeq" id="WP_090939792.1">
    <property type="nucleotide sequence ID" value="NZ_FOTS01000033.1"/>
</dbReference>
<dbReference type="PANTHER" id="PTHR31756">
    <property type="entry name" value="PYRUVATE, PHOSPHATE DIKINASE REGULATORY PROTEIN 1, CHLOROPLASTIC"/>
    <property type="match status" value="1"/>
</dbReference>
<dbReference type="GO" id="GO:0016776">
    <property type="term" value="F:phosphotransferase activity, phosphate group as acceptor"/>
    <property type="evidence" value="ECO:0007669"/>
    <property type="project" value="UniProtKB-UniRule"/>
</dbReference>
<dbReference type="InterPro" id="IPR026565">
    <property type="entry name" value="PPDK_reg"/>
</dbReference>
<dbReference type="AlphaFoldDB" id="A0A1I4MG33"/>
<organism evidence="6 7">
    <name type="scientific">Pelosinus propionicus DSM 13327</name>
    <dbReference type="NCBI Taxonomy" id="1123291"/>
    <lineage>
        <taxon>Bacteria</taxon>
        <taxon>Bacillati</taxon>
        <taxon>Bacillota</taxon>
        <taxon>Negativicutes</taxon>
        <taxon>Selenomonadales</taxon>
        <taxon>Sporomusaceae</taxon>
        <taxon>Pelosinus</taxon>
    </lineage>
</organism>
<keyword evidence="2 5" id="KW-0808">Transferase</keyword>
<evidence type="ECO:0000256" key="3">
    <source>
        <dbReference type="ARBA" id="ARBA00022741"/>
    </source>
</evidence>
<gene>
    <name evidence="6" type="ORF">SAMN04490355_103341</name>
</gene>
<reference evidence="7" key="1">
    <citation type="submission" date="2016-10" db="EMBL/GenBank/DDBJ databases">
        <authorList>
            <person name="Varghese N."/>
            <person name="Submissions S."/>
        </authorList>
    </citation>
    <scope>NUCLEOTIDE SEQUENCE [LARGE SCALE GENOMIC DNA]</scope>
    <source>
        <strain evidence="7">DSM 13327</strain>
    </source>
</reference>
<dbReference type="GO" id="GO:0043531">
    <property type="term" value="F:ADP binding"/>
    <property type="evidence" value="ECO:0007669"/>
    <property type="project" value="UniProtKB-UniRule"/>
</dbReference>
<dbReference type="PANTHER" id="PTHR31756:SF3">
    <property type="entry name" value="PYRUVATE, PHOSPHATE DIKINASE REGULATORY PROTEIN 1, CHLOROPLASTIC"/>
    <property type="match status" value="1"/>
</dbReference>
<evidence type="ECO:0000256" key="5">
    <source>
        <dbReference type="HAMAP-Rule" id="MF_00921"/>
    </source>
</evidence>
<proteinExistence type="inferred from homology"/>
<dbReference type="InterPro" id="IPR005177">
    <property type="entry name" value="Kinase-pyrophosphorylase"/>
</dbReference>
<keyword evidence="3 5" id="KW-0547">Nucleotide-binding</keyword>
<comment type="function">
    <text evidence="5">Bifunctional serine/threonine kinase and phosphorylase involved in the regulation of the pyruvate, phosphate dikinase (PPDK) by catalyzing its phosphorylation/dephosphorylation.</text>
</comment>
<comment type="catalytic activity">
    <reaction evidence="5">
        <text>N(tele)-phospho-L-histidyl/O-phospho-L-threonyl-[pyruvate, phosphate dikinase] + phosphate + H(+) = N(tele)-phospho-L-histidyl/L-threonyl-[pyruvate, phosphate dikinase] + diphosphate</text>
        <dbReference type="Rhea" id="RHEA:43696"/>
        <dbReference type="Rhea" id="RHEA-COMP:10650"/>
        <dbReference type="Rhea" id="RHEA-COMP:10651"/>
        <dbReference type="ChEBI" id="CHEBI:15378"/>
        <dbReference type="ChEBI" id="CHEBI:30013"/>
        <dbReference type="ChEBI" id="CHEBI:33019"/>
        <dbReference type="ChEBI" id="CHEBI:43474"/>
        <dbReference type="ChEBI" id="CHEBI:61977"/>
        <dbReference type="ChEBI" id="CHEBI:83586"/>
        <dbReference type="EC" id="2.7.4.27"/>
    </reaction>
</comment>
<comment type="similarity">
    <text evidence="5">Belongs to the pyruvate, phosphate/water dikinase regulatory protein family. PDRP subfamily.</text>
</comment>
<comment type="catalytic activity">
    <reaction evidence="5">
        <text>N(tele)-phospho-L-histidyl/L-threonyl-[pyruvate, phosphate dikinase] + ADP = N(tele)-phospho-L-histidyl/O-phospho-L-threonyl-[pyruvate, phosphate dikinase] + AMP + H(+)</text>
        <dbReference type="Rhea" id="RHEA:43692"/>
        <dbReference type="Rhea" id="RHEA-COMP:10650"/>
        <dbReference type="Rhea" id="RHEA-COMP:10651"/>
        <dbReference type="ChEBI" id="CHEBI:15378"/>
        <dbReference type="ChEBI" id="CHEBI:30013"/>
        <dbReference type="ChEBI" id="CHEBI:61977"/>
        <dbReference type="ChEBI" id="CHEBI:83586"/>
        <dbReference type="ChEBI" id="CHEBI:456215"/>
        <dbReference type="ChEBI" id="CHEBI:456216"/>
        <dbReference type="EC" id="2.7.11.32"/>
    </reaction>
</comment>
<accession>A0A1I4MG33</accession>
<evidence type="ECO:0000256" key="4">
    <source>
        <dbReference type="ARBA" id="ARBA00022777"/>
    </source>
</evidence>
<keyword evidence="4 5" id="KW-0418">Kinase</keyword>
<sequence>MNILHNSQVPVVYILSDSIGETGELVVKAAISQFNGANIEFERKPYLKSAAQIDAIVEQASQRNGAIFYTLVRPDLKEVLETKAHTLGITHVDIMGPVIDGLQAVTHLSPRNEPGLIRKIDQAYYTKIEAIEFAVKFDDGKDPRGLLQADIVITGVSRASKTPLCMYLAHKGIKAANVPLVKEIPPPAELFQVASHKVVGLTIKPSLLFEIRRERLKAMGLQPSSNYANLERIIEELDYAQDIMRKVGCPVIDITNKATEETAERVLDFYRKGVVEQ</sequence>
<evidence type="ECO:0000313" key="7">
    <source>
        <dbReference type="Proteomes" id="UP000199520"/>
    </source>
</evidence>
<dbReference type="EMBL" id="FOTS01000033">
    <property type="protein sequence ID" value="SFM02201.1"/>
    <property type="molecule type" value="Genomic_DNA"/>
</dbReference>
<keyword evidence="1 5" id="KW-0723">Serine/threonine-protein kinase</keyword>
<dbReference type="HAMAP" id="MF_00921">
    <property type="entry name" value="PDRP"/>
    <property type="match status" value="1"/>
</dbReference>
<dbReference type="OrthoDB" id="9782201at2"/>
<evidence type="ECO:0000256" key="2">
    <source>
        <dbReference type="ARBA" id="ARBA00022679"/>
    </source>
</evidence>
<keyword evidence="7" id="KW-1185">Reference proteome</keyword>
<name>A0A1I4MG33_9FIRM</name>
<dbReference type="Pfam" id="PF03618">
    <property type="entry name" value="Kinase-PPPase"/>
    <property type="match status" value="1"/>
</dbReference>
<protein>
    <recommendedName>
        <fullName evidence="5">Putative pyruvate, phosphate dikinase regulatory protein</fullName>
        <shortName evidence="5">PPDK regulatory protein</shortName>
        <ecNumber evidence="5">2.7.11.32</ecNumber>
        <ecNumber evidence="5">2.7.4.27</ecNumber>
    </recommendedName>
</protein>
<dbReference type="Proteomes" id="UP000199520">
    <property type="component" value="Unassembled WGS sequence"/>
</dbReference>
<evidence type="ECO:0000313" key="6">
    <source>
        <dbReference type="EMBL" id="SFM02201.1"/>
    </source>
</evidence>